<reference evidence="9" key="2">
    <citation type="submission" date="2020-04" db="EMBL/GenBank/DDBJ databases">
        <authorList>
            <consortium name="NCBI Genome Project"/>
        </authorList>
    </citation>
    <scope>NUCLEOTIDE SEQUENCE</scope>
    <source>
        <strain evidence="9">CBS 342.82</strain>
    </source>
</reference>
<evidence type="ECO:0000256" key="3">
    <source>
        <dbReference type="ARBA" id="ARBA00022679"/>
    </source>
</evidence>
<dbReference type="AlphaFoldDB" id="A0A6J3M899"/>
<reference evidence="9" key="1">
    <citation type="submission" date="2020-01" db="EMBL/GenBank/DDBJ databases">
        <authorList>
            <consortium name="DOE Joint Genome Institute"/>
            <person name="Haridas S."/>
            <person name="Albert R."/>
            <person name="Binder M."/>
            <person name="Bloem J."/>
            <person name="Labutti K."/>
            <person name="Salamov A."/>
            <person name="Andreopoulos B."/>
            <person name="Baker S.E."/>
            <person name="Barry K."/>
            <person name="Bills G."/>
            <person name="Bluhm B.H."/>
            <person name="Cannon C."/>
            <person name="Castanera R."/>
            <person name="Culley D.E."/>
            <person name="Daum C."/>
            <person name="Ezra D."/>
            <person name="Gonzalez J.B."/>
            <person name="Henrissat B."/>
            <person name="Kuo A."/>
            <person name="Liang C."/>
            <person name="Lipzen A."/>
            <person name="Lutzoni F."/>
            <person name="Magnuson J."/>
            <person name="Mondo S."/>
            <person name="Nolan M."/>
            <person name="Ohm R."/>
            <person name="Pangilinan J."/>
            <person name="Park H.-J."/>
            <person name="Ramirez L."/>
            <person name="Alfaro M."/>
            <person name="Sun H."/>
            <person name="Tritt A."/>
            <person name="Yoshinaga Y."/>
            <person name="Zwiers L.-H."/>
            <person name="Turgeon B.G."/>
            <person name="Goodwin S.B."/>
            <person name="Spatafora J.W."/>
            <person name="Crous P.W."/>
            <person name="Grigoriev I.V."/>
        </authorList>
    </citation>
    <scope>NUCLEOTIDE SEQUENCE</scope>
    <source>
        <strain evidence="9">CBS 342.82</strain>
    </source>
</reference>
<dbReference type="GeneID" id="54365300"/>
<dbReference type="GO" id="GO:0000422">
    <property type="term" value="P:autophagy of mitochondrion"/>
    <property type="evidence" value="ECO:0007669"/>
    <property type="project" value="TreeGrafter"/>
</dbReference>
<dbReference type="InterPro" id="IPR007135">
    <property type="entry name" value="Atg3/Atg10"/>
</dbReference>
<reference evidence="9" key="3">
    <citation type="submission" date="2025-08" db="UniProtKB">
        <authorList>
            <consortium name="RefSeq"/>
        </authorList>
    </citation>
    <scope>IDENTIFICATION</scope>
    <source>
        <strain evidence="9">CBS 342.82</strain>
    </source>
</reference>
<keyword evidence="4" id="KW-0833">Ubl conjugation pathway</keyword>
<evidence type="ECO:0000256" key="1">
    <source>
        <dbReference type="ARBA" id="ARBA00005696"/>
    </source>
</evidence>
<dbReference type="PANTHER" id="PTHR14957">
    <property type="entry name" value="UBIQUITIN-LIKE-CONJUGATING ENZYME ATG10"/>
    <property type="match status" value="1"/>
</dbReference>
<dbReference type="Pfam" id="PF03987">
    <property type="entry name" value="Autophagy_act_C"/>
    <property type="match status" value="1"/>
</dbReference>
<accession>A0A6J3M899</accession>
<keyword evidence="5" id="KW-0653">Protein transport</keyword>
<keyword evidence="6" id="KW-0072">Autophagy</keyword>
<sequence length="179" mass="19686">MSIYLFGIKFLRIKKEISPALMQIETADPVETPYGLEYEDEDGLAVVKSEVAPILSCDVVHSVSYQVPVLYFQLCNMHWHLPPSLDIIHSILVPDFHKMPVRDVGILGALSTSDHPVTGLPSFFIHPCQTQAAMASLHIDQFGQPDDYLLAWIGIIGATVGLSVPIQMASQSVEGTLEN</sequence>
<dbReference type="GO" id="GO:0032446">
    <property type="term" value="P:protein modification by small protein conjugation"/>
    <property type="evidence" value="ECO:0007669"/>
    <property type="project" value="TreeGrafter"/>
</dbReference>
<organism evidence="9">
    <name type="scientific">Dissoconium aciculare CBS 342.82</name>
    <dbReference type="NCBI Taxonomy" id="1314786"/>
    <lineage>
        <taxon>Eukaryota</taxon>
        <taxon>Fungi</taxon>
        <taxon>Dikarya</taxon>
        <taxon>Ascomycota</taxon>
        <taxon>Pezizomycotina</taxon>
        <taxon>Dothideomycetes</taxon>
        <taxon>Dothideomycetidae</taxon>
        <taxon>Mycosphaerellales</taxon>
        <taxon>Dissoconiaceae</taxon>
        <taxon>Dissoconium</taxon>
    </lineage>
</organism>
<evidence type="ECO:0000256" key="6">
    <source>
        <dbReference type="ARBA" id="ARBA00023006"/>
    </source>
</evidence>
<dbReference type="GO" id="GO:0015031">
    <property type="term" value="P:protein transport"/>
    <property type="evidence" value="ECO:0007669"/>
    <property type="project" value="UniProtKB-KW"/>
</dbReference>
<gene>
    <name evidence="9" type="ORF">K489DRAFT_408629</name>
</gene>
<keyword evidence="8" id="KW-1185">Reference proteome</keyword>
<protein>
    <recommendedName>
        <fullName evidence="2">Ubiquitin-like-conjugating enzyme ATG10</fullName>
    </recommendedName>
    <alternativeName>
        <fullName evidence="7">Autophagy-related protein 10</fullName>
    </alternativeName>
</protein>
<name>A0A6J3M899_9PEZI</name>
<dbReference type="Proteomes" id="UP000504637">
    <property type="component" value="Unplaced"/>
</dbReference>
<dbReference type="Gene3D" id="3.30.1460.50">
    <property type="match status" value="1"/>
</dbReference>
<proteinExistence type="inferred from homology"/>
<keyword evidence="3" id="KW-0808">Transferase</keyword>
<keyword evidence="5" id="KW-0813">Transport</keyword>
<evidence type="ECO:0000256" key="5">
    <source>
        <dbReference type="ARBA" id="ARBA00022927"/>
    </source>
</evidence>
<dbReference type="GO" id="GO:0005829">
    <property type="term" value="C:cytosol"/>
    <property type="evidence" value="ECO:0007669"/>
    <property type="project" value="TreeGrafter"/>
</dbReference>
<comment type="similarity">
    <text evidence="1">Belongs to the ATG10 family.</text>
</comment>
<dbReference type="GO" id="GO:0061651">
    <property type="term" value="F:Atg12 conjugating enzyme activity"/>
    <property type="evidence" value="ECO:0007669"/>
    <property type="project" value="TreeGrafter"/>
</dbReference>
<dbReference type="RefSeq" id="XP_033461256.1">
    <property type="nucleotide sequence ID" value="XM_033607500.1"/>
</dbReference>
<dbReference type="PANTHER" id="PTHR14957:SF1">
    <property type="entry name" value="UBIQUITIN-LIKE-CONJUGATING ENZYME ATG10"/>
    <property type="match status" value="1"/>
</dbReference>
<evidence type="ECO:0000256" key="7">
    <source>
        <dbReference type="ARBA" id="ARBA00029833"/>
    </source>
</evidence>
<evidence type="ECO:0000256" key="2">
    <source>
        <dbReference type="ARBA" id="ARBA00021099"/>
    </source>
</evidence>
<dbReference type="OrthoDB" id="4089664at2759"/>
<evidence type="ECO:0000313" key="9">
    <source>
        <dbReference type="RefSeq" id="XP_033461256.1"/>
    </source>
</evidence>
<evidence type="ECO:0000313" key="8">
    <source>
        <dbReference type="Proteomes" id="UP000504637"/>
    </source>
</evidence>
<dbReference type="GO" id="GO:0000045">
    <property type="term" value="P:autophagosome assembly"/>
    <property type="evidence" value="ECO:0007669"/>
    <property type="project" value="TreeGrafter"/>
</dbReference>
<evidence type="ECO:0000256" key="4">
    <source>
        <dbReference type="ARBA" id="ARBA00022786"/>
    </source>
</evidence>